<keyword evidence="1" id="KW-0732">Signal</keyword>
<dbReference type="PROSITE" id="PS50268">
    <property type="entry name" value="CADHERIN_2"/>
    <property type="match status" value="1"/>
</dbReference>
<protein>
    <submittedName>
        <fullName evidence="3">Gliding motility-associated C-terminal domain-containing protein</fullName>
    </submittedName>
</protein>
<evidence type="ECO:0000256" key="1">
    <source>
        <dbReference type="SAM" id="SignalP"/>
    </source>
</evidence>
<dbReference type="InterPro" id="IPR026341">
    <property type="entry name" value="T9SS_type_B"/>
</dbReference>
<dbReference type="InterPro" id="IPR044023">
    <property type="entry name" value="Ig_7"/>
</dbReference>
<dbReference type="Pfam" id="PF13585">
    <property type="entry name" value="CHU_C"/>
    <property type="match status" value="1"/>
</dbReference>
<dbReference type="NCBIfam" id="TIGR04131">
    <property type="entry name" value="Bac_Flav_CTERM"/>
    <property type="match status" value="1"/>
</dbReference>
<sequence length="1062" mass="115904">MKKHLLLLLLLSLLVCSKAMATHIVGGEFELQHLSGYNYRLYFNLYFDQVNGLPGAKDPFVDVNIFEKGTDKLIKTIRLNRKSETNLNYTNVGCTTSDLKTSKLVYFEDIYLDPSIYTSPAGYYMVWERCCRNGTITNIVTPGESGTTFYMEFPAVVKNGTFFKNSSPKLPAPPSDYACVDELFYYNFKSTDSDGDELVYDLVDPLNGHSSPSSIIPPPISAPYPEINWLPGHSKDNQIQGNPALNIDSQTGRLTVNPGFVGLYVFGVRCQEFRNGVKIGEVRRDFQLLVKACSKNESPEISAKLTDNTTPYVKGQVLKIGGTDSRCIKVYFTDPDKDEPLTLTAVPVNFSNNFFSLSGTTSGVVNTVTGERVLEASLCLDKCFSTNGEVYLLDLIVSDNGDNGCGLPKQDTLRVSLQVEPLPDQPPVISLSPNKRVITVEAGDIINFDVLGFDPDNEEVTLSAVGKNFDLNTQNITFETRTGVGQVTSPFTWQIDCKAINEPSYQIEFTATSSCGEDIKSTTIVEIRTRRYDIVNNVATAEQSICSGQTPISLTGSMPSGGKVAYTYTWEASTTSSTSGFTAAPGINNTQHHTSPALTRTTWFRRKVTSGLCSESLSEAVKVTVYEKVDNNTVSGTQTICINTAPALLTGSAPNGGSGNYGYLWEYSQESESTGFQPASGVNNEQSYQPGSLSQTTWYRRVVSSSPCESLPSQAVKITVVPSVTQNTISGNQLVCYGKAPAPLKGTLPMGGTGSFTYRWEYSTESATTGFSPAPGVNTSVDYTAPPLFRSTWYRRVVTSTPCESISNAVFVTVDPLPDPPTATGSIICPDETATLKASSPAASYILEWYDQATGGTLLHTGDTYTTPSLQVTTHYFVQTVNKNGCSSSERIKVTATVMPPTADAGPDRTIIQGNYVELRAKGGLTYSWSPTTSLSTPNAQNSVARPQETTTYTVTVTSEYGCIYTDEVIITVLPRIEPTNALTLNGDNINDTWHIRNIEYYPNCRVQVFTRWGAQIYDSKGYQEPWNGTHNGKPLPMAAYYYIIDLGMGEEPTAGSITLIK</sequence>
<reference evidence="4" key="1">
    <citation type="journal article" date="2019" name="Int. J. Syst. Evol. Microbiol.">
        <title>The Global Catalogue of Microorganisms (GCM) 10K type strain sequencing project: providing services to taxonomists for standard genome sequencing and annotation.</title>
        <authorList>
            <consortium name="The Broad Institute Genomics Platform"/>
            <consortium name="The Broad Institute Genome Sequencing Center for Infectious Disease"/>
            <person name="Wu L."/>
            <person name="Ma J."/>
        </authorList>
    </citation>
    <scope>NUCLEOTIDE SEQUENCE [LARGE SCALE GENOMIC DNA]</scope>
    <source>
        <strain evidence="4">KCTC 42498</strain>
    </source>
</reference>
<dbReference type="Proteomes" id="UP001597544">
    <property type="component" value="Unassembled WGS sequence"/>
</dbReference>
<feature type="chain" id="PRO_5046165806" evidence="1">
    <location>
        <begin position="22"/>
        <end position="1062"/>
    </location>
</feature>
<dbReference type="Pfam" id="PF19081">
    <property type="entry name" value="Ig_7"/>
    <property type="match status" value="1"/>
</dbReference>
<keyword evidence="4" id="KW-1185">Reference proteome</keyword>
<evidence type="ECO:0000313" key="3">
    <source>
        <dbReference type="EMBL" id="MFD2514324.1"/>
    </source>
</evidence>
<feature type="domain" description="Cadherin" evidence="2">
    <location>
        <begin position="333"/>
        <end position="429"/>
    </location>
</feature>
<dbReference type="EMBL" id="JBHULU010000015">
    <property type="protein sequence ID" value="MFD2514324.1"/>
    <property type="molecule type" value="Genomic_DNA"/>
</dbReference>
<proteinExistence type="predicted"/>
<accession>A0ABW5INI4</accession>
<comment type="caution">
    <text evidence="3">The sequence shown here is derived from an EMBL/GenBank/DDBJ whole genome shotgun (WGS) entry which is preliminary data.</text>
</comment>
<evidence type="ECO:0000259" key="2">
    <source>
        <dbReference type="PROSITE" id="PS50268"/>
    </source>
</evidence>
<organism evidence="3 4">
    <name type="scientific">Pontibacter locisalis</name>
    <dbReference type="NCBI Taxonomy" id="1719035"/>
    <lineage>
        <taxon>Bacteria</taxon>
        <taxon>Pseudomonadati</taxon>
        <taxon>Bacteroidota</taxon>
        <taxon>Cytophagia</taxon>
        <taxon>Cytophagales</taxon>
        <taxon>Hymenobacteraceae</taxon>
        <taxon>Pontibacter</taxon>
    </lineage>
</organism>
<name>A0ABW5INI4_9BACT</name>
<evidence type="ECO:0000313" key="4">
    <source>
        <dbReference type="Proteomes" id="UP001597544"/>
    </source>
</evidence>
<dbReference type="InterPro" id="IPR002126">
    <property type="entry name" value="Cadherin-like_dom"/>
</dbReference>
<gene>
    <name evidence="3" type="ORF">ACFSRY_10640</name>
</gene>
<feature type="signal peptide" evidence="1">
    <location>
        <begin position="1"/>
        <end position="21"/>
    </location>
</feature>